<accession>A0A5J4X5V4</accession>
<protein>
    <submittedName>
        <fullName evidence="1">Uncharacterized protein</fullName>
    </submittedName>
</protein>
<name>A0A5J4X5V4_9EUKA</name>
<dbReference type="Proteomes" id="UP000324800">
    <property type="component" value="Unassembled WGS sequence"/>
</dbReference>
<dbReference type="EMBL" id="SNRW01000211">
    <property type="protein sequence ID" value="KAA6402600.1"/>
    <property type="molecule type" value="Genomic_DNA"/>
</dbReference>
<dbReference type="AlphaFoldDB" id="A0A5J4X5V4"/>
<evidence type="ECO:0000313" key="2">
    <source>
        <dbReference type="Proteomes" id="UP000324800"/>
    </source>
</evidence>
<organism evidence="1 2">
    <name type="scientific">Streblomastix strix</name>
    <dbReference type="NCBI Taxonomy" id="222440"/>
    <lineage>
        <taxon>Eukaryota</taxon>
        <taxon>Metamonada</taxon>
        <taxon>Preaxostyla</taxon>
        <taxon>Oxymonadida</taxon>
        <taxon>Streblomastigidae</taxon>
        <taxon>Streblomastix</taxon>
    </lineage>
</organism>
<sequence>MNVNYVPPSAQGQHAFRQLMYYTCGQQHDSIRDQNLITAGNAFLRQQTIENVGSPSVFLKGSLAETDRTLGYGFIQNQISSPAQAEREGI</sequence>
<comment type="caution">
    <text evidence="1">The sequence shown here is derived from an EMBL/GenBank/DDBJ whole genome shotgun (WGS) entry which is preliminary data.</text>
</comment>
<proteinExistence type="predicted"/>
<reference evidence="1 2" key="1">
    <citation type="submission" date="2019-03" db="EMBL/GenBank/DDBJ databases">
        <title>Single cell metagenomics reveals metabolic interactions within the superorganism composed of flagellate Streblomastix strix and complex community of Bacteroidetes bacteria on its surface.</title>
        <authorList>
            <person name="Treitli S.C."/>
            <person name="Kolisko M."/>
            <person name="Husnik F."/>
            <person name="Keeling P."/>
            <person name="Hampl V."/>
        </authorList>
    </citation>
    <scope>NUCLEOTIDE SEQUENCE [LARGE SCALE GENOMIC DNA]</scope>
    <source>
        <strain evidence="1">ST1C</strain>
    </source>
</reference>
<gene>
    <name evidence="1" type="ORF">EZS28_001866</name>
</gene>
<evidence type="ECO:0000313" key="1">
    <source>
        <dbReference type="EMBL" id="KAA6402600.1"/>
    </source>
</evidence>